<dbReference type="SUPFAM" id="SSF51161">
    <property type="entry name" value="Trimeric LpxA-like enzymes"/>
    <property type="match status" value="1"/>
</dbReference>
<dbReference type="CDD" id="cd04647">
    <property type="entry name" value="LbH_MAT_like"/>
    <property type="match status" value="1"/>
</dbReference>
<dbReference type="Proteomes" id="UP001595477">
    <property type="component" value="Unassembled WGS sequence"/>
</dbReference>
<dbReference type="RefSeq" id="WP_164464745.1">
    <property type="nucleotide sequence ID" value="NZ_JBHRSX010000005.1"/>
</dbReference>
<proteinExistence type="predicted"/>
<evidence type="ECO:0000313" key="1">
    <source>
        <dbReference type="EMBL" id="MFC3200362.1"/>
    </source>
</evidence>
<dbReference type="GO" id="GO:0016746">
    <property type="term" value="F:acyltransferase activity"/>
    <property type="evidence" value="ECO:0007669"/>
    <property type="project" value="UniProtKB-KW"/>
</dbReference>
<accession>A0ABV7JTA2</accession>
<dbReference type="InterPro" id="IPR011004">
    <property type="entry name" value="Trimer_LpxA-like_sf"/>
</dbReference>
<keyword evidence="2" id="KW-1185">Reference proteome</keyword>
<dbReference type="Pfam" id="PF00132">
    <property type="entry name" value="Hexapep"/>
    <property type="match status" value="1"/>
</dbReference>
<dbReference type="InterPro" id="IPR051159">
    <property type="entry name" value="Hexapeptide_acetyltransf"/>
</dbReference>
<dbReference type="PANTHER" id="PTHR23416">
    <property type="entry name" value="SIALIC ACID SYNTHASE-RELATED"/>
    <property type="match status" value="1"/>
</dbReference>
<dbReference type="EMBL" id="JBHRSX010000005">
    <property type="protein sequence ID" value="MFC3200362.1"/>
    <property type="molecule type" value="Genomic_DNA"/>
</dbReference>
<dbReference type="Gene3D" id="2.160.10.10">
    <property type="entry name" value="Hexapeptide repeat proteins"/>
    <property type="match status" value="1"/>
</dbReference>
<name>A0ABV7JTA2_9ALTE</name>
<keyword evidence="1" id="KW-0012">Acyltransferase</keyword>
<organism evidence="1 2">
    <name type="scientific">Alteromonas oceani</name>
    <dbReference type="NCBI Taxonomy" id="2071609"/>
    <lineage>
        <taxon>Bacteria</taxon>
        <taxon>Pseudomonadati</taxon>
        <taxon>Pseudomonadota</taxon>
        <taxon>Gammaproteobacteria</taxon>
        <taxon>Alteromonadales</taxon>
        <taxon>Alteromonadaceae</taxon>
        <taxon>Alteromonas/Salinimonas group</taxon>
        <taxon>Alteromonas</taxon>
    </lineage>
</organism>
<gene>
    <name evidence="1" type="ORF">ACFOEW_00815</name>
</gene>
<dbReference type="InterPro" id="IPR001451">
    <property type="entry name" value="Hexapep"/>
</dbReference>
<comment type="caution">
    <text evidence="1">The sequence shown here is derived from an EMBL/GenBank/DDBJ whole genome shotgun (WGS) entry which is preliminary data.</text>
</comment>
<sequence>MSDSGYEPKLFKQFYQQTQQESMSRFRRMNPLMENVVCWKEKGRLWCGEDRNVTIYDSTTLHGNVDIGLNTWIGPFCSLDGGEVGLTIGKNCSISAACHILTHDSVRWALSGGKAEYEYAATSIGDFCFVATGCVITKGVRLGKHCLVAANSVVTKSFPDNSIVGGVPAKRIGTVVIDTEGDVELHYFSDEKDSSK</sequence>
<protein>
    <submittedName>
        <fullName evidence="1">Acyltransferase</fullName>
    </submittedName>
</protein>
<reference evidence="2" key="1">
    <citation type="journal article" date="2019" name="Int. J. Syst. Evol. Microbiol.">
        <title>The Global Catalogue of Microorganisms (GCM) 10K type strain sequencing project: providing services to taxonomists for standard genome sequencing and annotation.</title>
        <authorList>
            <consortium name="The Broad Institute Genomics Platform"/>
            <consortium name="The Broad Institute Genome Sequencing Center for Infectious Disease"/>
            <person name="Wu L."/>
            <person name="Ma J."/>
        </authorList>
    </citation>
    <scope>NUCLEOTIDE SEQUENCE [LARGE SCALE GENOMIC DNA]</scope>
    <source>
        <strain evidence="2">KCTC 52449</strain>
    </source>
</reference>
<keyword evidence="1" id="KW-0808">Transferase</keyword>
<evidence type="ECO:0000313" key="2">
    <source>
        <dbReference type="Proteomes" id="UP001595477"/>
    </source>
</evidence>